<dbReference type="Pfam" id="PF07690">
    <property type="entry name" value="MFS_1"/>
    <property type="match status" value="1"/>
</dbReference>
<dbReference type="PANTHER" id="PTHR42718">
    <property type="entry name" value="MAJOR FACILITATOR SUPERFAMILY MULTIDRUG TRANSPORTER MFSC"/>
    <property type="match status" value="1"/>
</dbReference>
<feature type="transmembrane region" description="Helical" evidence="6">
    <location>
        <begin position="356"/>
        <end position="382"/>
    </location>
</feature>
<feature type="transmembrane region" description="Helical" evidence="6">
    <location>
        <begin position="138"/>
        <end position="159"/>
    </location>
</feature>
<dbReference type="PANTHER" id="PTHR42718:SF42">
    <property type="entry name" value="EXPORT PROTEIN"/>
    <property type="match status" value="1"/>
</dbReference>
<evidence type="ECO:0000313" key="9">
    <source>
        <dbReference type="Proteomes" id="UP000476310"/>
    </source>
</evidence>
<name>A0A6G4ABQ7_9ACTN</name>
<dbReference type="GO" id="GO:0005886">
    <property type="term" value="C:plasma membrane"/>
    <property type="evidence" value="ECO:0007669"/>
    <property type="project" value="UniProtKB-SubCell"/>
</dbReference>
<dbReference type="Gene3D" id="1.20.1250.20">
    <property type="entry name" value="MFS general substrate transporter like domains"/>
    <property type="match status" value="1"/>
</dbReference>
<keyword evidence="9" id="KW-1185">Reference proteome</keyword>
<feature type="transmembrane region" description="Helical" evidence="6">
    <location>
        <begin position="198"/>
        <end position="218"/>
    </location>
</feature>
<dbReference type="InterPro" id="IPR036259">
    <property type="entry name" value="MFS_trans_sf"/>
</dbReference>
<sequence>MGDEEGHPRRWAILVALCAALLVIVIDNTVLHVAVPAVGEAFDASTGQLQGVVDAYVVVFAGLLVTAGVISDRYGRRRTVVMGLLVFGVASALAAAAPSVEWLIAMRALMGVGAALVMPATLAVLVAVFPEQERPRAFAVWSAVASVGMAAGPLLGGALVDMWSWAGVFLINVPVVTVALVGIVRLVPETRAGDGRGLDLPGTVLVTAGMTGLVWALIEAPTYGYSSPAVLAGAVAAVVALIAFGVRQTRSPAPMVDLRLYRDRRFSGASFAVAVMTVATGSTLFILSQYLQLVLGYSAFETGLAAVPLAAGVVAGSTVGGRAPARFGPRACIVAGFAVTAVGFAVLASLSEGSGYVAVSTGLALAGVGSGIAGPSATSTVLGAVPPERAGMGSALNDTHQQLGIALGVAGLGSLLTTAYRGALPDGLPDHAVSSLGATLSYAKDHAGGSIPAESARSAFTDAQSLTMTIGVAAALAGAAVAFFALPGRAAPAAAPEPESEEAGQPG</sequence>
<dbReference type="GO" id="GO:0046677">
    <property type="term" value="P:response to antibiotic"/>
    <property type="evidence" value="ECO:0007669"/>
    <property type="project" value="UniProtKB-KW"/>
</dbReference>
<keyword evidence="2 6" id="KW-0812">Transmembrane</keyword>
<feature type="transmembrane region" description="Helical" evidence="6">
    <location>
        <begin position="466"/>
        <end position="486"/>
    </location>
</feature>
<keyword evidence="3 6" id="KW-1133">Transmembrane helix</keyword>
<protein>
    <submittedName>
        <fullName evidence="8">MFS transporter</fullName>
    </submittedName>
</protein>
<dbReference type="PRINTS" id="PR01036">
    <property type="entry name" value="TCRTETB"/>
</dbReference>
<dbReference type="AlphaFoldDB" id="A0A6G4ABQ7"/>
<evidence type="ECO:0000256" key="1">
    <source>
        <dbReference type="ARBA" id="ARBA00004651"/>
    </source>
</evidence>
<gene>
    <name evidence="8" type="ORF">G4H13_10050</name>
</gene>
<dbReference type="InterPro" id="IPR020846">
    <property type="entry name" value="MFS_dom"/>
</dbReference>
<dbReference type="GO" id="GO:0022857">
    <property type="term" value="F:transmembrane transporter activity"/>
    <property type="evidence" value="ECO:0007669"/>
    <property type="project" value="InterPro"/>
</dbReference>
<evidence type="ECO:0000259" key="7">
    <source>
        <dbReference type="PROSITE" id="PS50850"/>
    </source>
</evidence>
<feature type="transmembrane region" description="Helical" evidence="6">
    <location>
        <begin position="403"/>
        <end position="420"/>
    </location>
</feature>
<dbReference type="PROSITE" id="PS00216">
    <property type="entry name" value="SUGAR_TRANSPORT_1"/>
    <property type="match status" value="1"/>
</dbReference>
<keyword evidence="5" id="KW-0046">Antibiotic resistance</keyword>
<evidence type="ECO:0000256" key="3">
    <source>
        <dbReference type="ARBA" id="ARBA00022989"/>
    </source>
</evidence>
<feature type="transmembrane region" description="Helical" evidence="6">
    <location>
        <begin position="294"/>
        <end position="319"/>
    </location>
</feature>
<comment type="caution">
    <text evidence="8">The sequence shown here is derived from an EMBL/GenBank/DDBJ whole genome shotgun (WGS) entry which is preliminary data.</text>
</comment>
<feature type="transmembrane region" description="Helical" evidence="6">
    <location>
        <begin position="79"/>
        <end position="98"/>
    </location>
</feature>
<reference evidence="8" key="1">
    <citation type="submission" date="2020-02" db="EMBL/GenBank/DDBJ databases">
        <title>A new Streptomyces sp. for controlling soil-borne diseases.</title>
        <authorList>
            <person name="Li X."/>
            <person name="Tian Y."/>
            <person name="Gao K."/>
        </authorList>
    </citation>
    <scope>NUCLEOTIDE SEQUENCE [LARGE SCALE GENOMIC DNA]</scope>
    <source>
        <strain evidence="8">0250</strain>
    </source>
</reference>
<feature type="transmembrane region" description="Helical" evidence="6">
    <location>
        <begin position="12"/>
        <end position="35"/>
    </location>
</feature>
<feature type="transmembrane region" description="Helical" evidence="6">
    <location>
        <begin position="224"/>
        <end position="246"/>
    </location>
</feature>
<accession>A0A6G4ABQ7</accession>
<feature type="transmembrane region" description="Helical" evidence="6">
    <location>
        <begin position="104"/>
        <end position="126"/>
    </location>
</feature>
<dbReference type="EMBL" id="JAAIKT010000008">
    <property type="protein sequence ID" value="NEW70745.1"/>
    <property type="molecule type" value="Genomic_DNA"/>
</dbReference>
<dbReference type="PROSITE" id="PS50850">
    <property type="entry name" value="MFS"/>
    <property type="match status" value="1"/>
</dbReference>
<dbReference type="RefSeq" id="WP_164425852.1">
    <property type="nucleotide sequence ID" value="NZ_JAAIKT010000008.1"/>
</dbReference>
<keyword evidence="4 6" id="KW-0472">Membrane</keyword>
<dbReference type="CDD" id="cd17321">
    <property type="entry name" value="MFS_MMR_MDR_like"/>
    <property type="match status" value="1"/>
</dbReference>
<evidence type="ECO:0000256" key="4">
    <source>
        <dbReference type="ARBA" id="ARBA00023136"/>
    </source>
</evidence>
<feature type="transmembrane region" description="Helical" evidence="6">
    <location>
        <begin position="331"/>
        <end position="350"/>
    </location>
</feature>
<evidence type="ECO:0000256" key="2">
    <source>
        <dbReference type="ARBA" id="ARBA00022692"/>
    </source>
</evidence>
<comment type="subcellular location">
    <subcellularLocation>
        <location evidence="1">Cell membrane</location>
        <topology evidence="1">Multi-pass membrane protein</topology>
    </subcellularLocation>
</comment>
<dbReference type="InterPro" id="IPR005829">
    <property type="entry name" value="Sugar_transporter_CS"/>
</dbReference>
<proteinExistence type="predicted"/>
<feature type="domain" description="Major facilitator superfamily (MFS) profile" evidence="7">
    <location>
        <begin position="13"/>
        <end position="490"/>
    </location>
</feature>
<feature type="transmembrane region" description="Helical" evidence="6">
    <location>
        <begin position="55"/>
        <end position="72"/>
    </location>
</feature>
<feature type="transmembrane region" description="Helical" evidence="6">
    <location>
        <begin position="266"/>
        <end position="288"/>
    </location>
</feature>
<evidence type="ECO:0000256" key="5">
    <source>
        <dbReference type="ARBA" id="ARBA00023251"/>
    </source>
</evidence>
<dbReference type="Proteomes" id="UP000476310">
    <property type="component" value="Unassembled WGS sequence"/>
</dbReference>
<feature type="transmembrane region" description="Helical" evidence="6">
    <location>
        <begin position="165"/>
        <end position="186"/>
    </location>
</feature>
<dbReference type="SUPFAM" id="SSF103473">
    <property type="entry name" value="MFS general substrate transporter"/>
    <property type="match status" value="1"/>
</dbReference>
<organism evidence="8 9">
    <name type="scientific">Streptomyces rhizosphaericus</name>
    <dbReference type="NCBI Taxonomy" id="114699"/>
    <lineage>
        <taxon>Bacteria</taxon>
        <taxon>Bacillati</taxon>
        <taxon>Actinomycetota</taxon>
        <taxon>Actinomycetes</taxon>
        <taxon>Kitasatosporales</taxon>
        <taxon>Streptomycetaceae</taxon>
        <taxon>Streptomyces</taxon>
        <taxon>Streptomyces violaceusniger group</taxon>
    </lineage>
</organism>
<dbReference type="Gene3D" id="1.20.1720.10">
    <property type="entry name" value="Multidrug resistance protein D"/>
    <property type="match status" value="1"/>
</dbReference>
<evidence type="ECO:0000313" key="8">
    <source>
        <dbReference type="EMBL" id="NEW70745.1"/>
    </source>
</evidence>
<dbReference type="InterPro" id="IPR011701">
    <property type="entry name" value="MFS"/>
</dbReference>
<evidence type="ECO:0000256" key="6">
    <source>
        <dbReference type="SAM" id="Phobius"/>
    </source>
</evidence>